<proteinExistence type="predicted"/>
<feature type="transmembrane region" description="Helical" evidence="1">
    <location>
        <begin position="261"/>
        <end position="284"/>
    </location>
</feature>
<gene>
    <name evidence="2" type="ORF">GCM10023213_33030</name>
</gene>
<protein>
    <recommendedName>
        <fullName evidence="4">General secretion pathway protein L</fullName>
    </recommendedName>
</protein>
<keyword evidence="1" id="KW-1133">Transmembrane helix</keyword>
<dbReference type="EMBL" id="BAABIA010000006">
    <property type="protein sequence ID" value="GAA5143957.1"/>
    <property type="molecule type" value="Genomic_DNA"/>
</dbReference>
<sequence length="406" mass="43726">MAKTRKPTQDLLLPGAAGWERWAGTAGEDCALVAECGPGAGSFGKEAQTRLLALPVAHLWVLPAWLQGEAAHLRDMAALHLERLGVRVADLPHGLQIRSIAERDGAHLVCMTALKEMPVPLSDFARLPDEVLPAAACLPLPPDAMIVYRELGRLVLVITHGADIVYASPLSSLALDEHALGEVNHLCLQLGFQGVLGQVRHILLWLEEEGDLDQIKRITGLPALRVARPAPLMPAPGHSTLVPPEILAARAQQVRSARTRLLALTAGFAVAAAIAVMAVLIAWATQERDLLRDRVAALTPQASQVLDQKKSWLEAAPAVDPAHFPMQVLLDCMQPQAAGEVSMTHFEWVPERVLLRGRMPSPSLALQYAREIPTVPGLAKYSWETPAPVIASDNSATFEVKGAARP</sequence>
<dbReference type="RefSeq" id="WP_345737491.1">
    <property type="nucleotide sequence ID" value="NZ_BAABIA010000006.1"/>
</dbReference>
<organism evidence="2 3">
    <name type="scientific">Prosthecobacter algae</name>
    <dbReference type="NCBI Taxonomy" id="1144682"/>
    <lineage>
        <taxon>Bacteria</taxon>
        <taxon>Pseudomonadati</taxon>
        <taxon>Verrucomicrobiota</taxon>
        <taxon>Verrucomicrobiia</taxon>
        <taxon>Verrucomicrobiales</taxon>
        <taxon>Verrucomicrobiaceae</taxon>
        <taxon>Prosthecobacter</taxon>
    </lineage>
</organism>
<evidence type="ECO:0008006" key="4">
    <source>
        <dbReference type="Google" id="ProtNLM"/>
    </source>
</evidence>
<accession>A0ABP9PBH7</accession>
<evidence type="ECO:0000313" key="3">
    <source>
        <dbReference type="Proteomes" id="UP001499852"/>
    </source>
</evidence>
<name>A0ABP9PBH7_9BACT</name>
<comment type="caution">
    <text evidence="2">The sequence shown here is derived from an EMBL/GenBank/DDBJ whole genome shotgun (WGS) entry which is preliminary data.</text>
</comment>
<reference evidence="3" key="1">
    <citation type="journal article" date="2019" name="Int. J. Syst. Evol. Microbiol.">
        <title>The Global Catalogue of Microorganisms (GCM) 10K type strain sequencing project: providing services to taxonomists for standard genome sequencing and annotation.</title>
        <authorList>
            <consortium name="The Broad Institute Genomics Platform"/>
            <consortium name="The Broad Institute Genome Sequencing Center for Infectious Disease"/>
            <person name="Wu L."/>
            <person name="Ma J."/>
        </authorList>
    </citation>
    <scope>NUCLEOTIDE SEQUENCE [LARGE SCALE GENOMIC DNA]</scope>
    <source>
        <strain evidence="3">JCM 18053</strain>
    </source>
</reference>
<evidence type="ECO:0000256" key="1">
    <source>
        <dbReference type="SAM" id="Phobius"/>
    </source>
</evidence>
<keyword evidence="1" id="KW-0812">Transmembrane</keyword>
<keyword evidence="3" id="KW-1185">Reference proteome</keyword>
<dbReference type="Proteomes" id="UP001499852">
    <property type="component" value="Unassembled WGS sequence"/>
</dbReference>
<evidence type="ECO:0000313" key="2">
    <source>
        <dbReference type="EMBL" id="GAA5143957.1"/>
    </source>
</evidence>
<keyword evidence="1" id="KW-0472">Membrane</keyword>